<keyword evidence="1" id="KW-0472">Membrane</keyword>
<feature type="transmembrane region" description="Helical" evidence="1">
    <location>
        <begin position="73"/>
        <end position="92"/>
    </location>
</feature>
<evidence type="ECO:0000256" key="1">
    <source>
        <dbReference type="SAM" id="Phobius"/>
    </source>
</evidence>
<feature type="transmembrane region" description="Helical" evidence="1">
    <location>
        <begin position="12"/>
        <end position="30"/>
    </location>
</feature>
<evidence type="ECO:0000313" key="2">
    <source>
        <dbReference type="EMBL" id="WTS18199.1"/>
    </source>
</evidence>
<keyword evidence="1" id="KW-0812">Transmembrane</keyword>
<protein>
    <recommendedName>
        <fullName evidence="3">PQ-loop repeat-containing protein</fullName>
    </recommendedName>
</protein>
<feature type="transmembrane region" description="Helical" evidence="1">
    <location>
        <begin position="42"/>
        <end position="61"/>
    </location>
</feature>
<proteinExistence type="predicted"/>
<keyword evidence="1" id="KW-1133">Transmembrane helix</keyword>
<organism evidence="2">
    <name type="scientific">Streptomyces sp. NBC_00119</name>
    <dbReference type="NCBI Taxonomy" id="2975659"/>
    <lineage>
        <taxon>Bacteria</taxon>
        <taxon>Bacillati</taxon>
        <taxon>Actinomycetota</taxon>
        <taxon>Actinomycetes</taxon>
        <taxon>Kitasatosporales</taxon>
        <taxon>Streptomycetaceae</taxon>
        <taxon>Streptomyces</taxon>
    </lineage>
</organism>
<dbReference type="AlphaFoldDB" id="A0AAU1ULT9"/>
<accession>A0AAU1ULT9</accession>
<gene>
    <name evidence="2" type="ORF">OHU69_48835</name>
</gene>
<name>A0AAU1ULT9_9ACTN</name>
<evidence type="ECO:0008006" key="3">
    <source>
        <dbReference type="Google" id="ProtNLM"/>
    </source>
</evidence>
<dbReference type="EMBL" id="CP108195">
    <property type="protein sequence ID" value="WTS18199.1"/>
    <property type="molecule type" value="Genomic_DNA"/>
</dbReference>
<reference evidence="2" key="1">
    <citation type="submission" date="2022-10" db="EMBL/GenBank/DDBJ databases">
        <title>The complete genomes of actinobacterial strains from the NBC collection.</title>
        <authorList>
            <person name="Joergensen T.S."/>
            <person name="Alvarez Arevalo M."/>
            <person name="Sterndorff E.B."/>
            <person name="Faurdal D."/>
            <person name="Vuksanovic O."/>
            <person name="Mourched A.-S."/>
            <person name="Charusanti P."/>
            <person name="Shaw S."/>
            <person name="Blin K."/>
            <person name="Weber T."/>
        </authorList>
    </citation>
    <scope>NUCLEOTIDE SEQUENCE</scope>
    <source>
        <strain evidence="2">NBC_00119</strain>
    </source>
</reference>
<sequence>MGLNSRTAQIVWAIVPVALAGFILELPFVWRALKTKKRSDIIVAAVFGVVQIVVWLLFVVFSEGSGTLREDLPAAVIWISAVSAAVAAAYLYRPLSKEESMDRAQGEQRPGSSYLG</sequence>